<keyword evidence="6" id="KW-0030">Aminoacyl-tRNA synthetase</keyword>
<reference evidence="8" key="1">
    <citation type="journal article" date="2015" name="Nature">
        <title>Complex archaea that bridge the gap between prokaryotes and eukaryotes.</title>
        <authorList>
            <person name="Spang A."/>
            <person name="Saw J.H."/>
            <person name="Jorgensen S.L."/>
            <person name="Zaremba-Niedzwiedzka K."/>
            <person name="Martijn J."/>
            <person name="Lind A.E."/>
            <person name="van Eijk R."/>
            <person name="Schleper C."/>
            <person name="Guy L."/>
            <person name="Ettema T.J."/>
        </authorList>
    </citation>
    <scope>NUCLEOTIDE SEQUENCE</scope>
</reference>
<gene>
    <name evidence="8" type="ORF">LCGC14_3154770</name>
</gene>
<dbReference type="EC" id="6.1.1.15" evidence="1"/>
<keyword evidence="4" id="KW-0067">ATP-binding</keyword>
<dbReference type="GO" id="GO:0005524">
    <property type="term" value="F:ATP binding"/>
    <property type="evidence" value="ECO:0007669"/>
    <property type="project" value="UniProtKB-KW"/>
</dbReference>
<feature type="domain" description="Aminoacyl-transfer RNA synthetases class-II family profile" evidence="7">
    <location>
        <begin position="1"/>
        <end position="152"/>
    </location>
</feature>
<keyword evidence="5" id="KW-0648">Protein biosynthesis</keyword>
<dbReference type="InterPro" id="IPR036621">
    <property type="entry name" value="Anticodon-bd_dom_sf"/>
</dbReference>
<dbReference type="PANTHER" id="PTHR43382:SF2">
    <property type="entry name" value="BIFUNCTIONAL GLUTAMATE_PROLINE--TRNA LIGASE"/>
    <property type="match status" value="1"/>
</dbReference>
<dbReference type="AlphaFoldDB" id="A0A0F8XZT1"/>
<dbReference type="Gene3D" id="3.30.110.30">
    <property type="entry name" value="C-terminal domain of ProRS"/>
    <property type="match status" value="1"/>
</dbReference>
<dbReference type="InterPro" id="IPR017449">
    <property type="entry name" value="Pro-tRNA_synth_II"/>
</dbReference>
<dbReference type="EMBL" id="LAZR01069560">
    <property type="protein sequence ID" value="KKK47479.1"/>
    <property type="molecule type" value="Genomic_DNA"/>
</dbReference>
<feature type="non-terminal residue" evidence="8">
    <location>
        <position position="335"/>
    </location>
</feature>
<dbReference type="SUPFAM" id="SSF55681">
    <property type="entry name" value="Class II aaRS and biotin synthetases"/>
    <property type="match status" value="1"/>
</dbReference>
<dbReference type="Gene3D" id="3.40.50.800">
    <property type="entry name" value="Anticodon-binding domain"/>
    <property type="match status" value="1"/>
</dbReference>
<dbReference type="InterPro" id="IPR006195">
    <property type="entry name" value="aa-tRNA-synth_II"/>
</dbReference>
<keyword evidence="2" id="KW-0436">Ligase</keyword>
<sequence length="335" mass="38610">KLYQRGSVFRHDTKSTRPLIRGREFQWIEAHDAFATKKEAEKQVQDDITMTENIMHQKFCVPFLPLKRPVWDKFAGAEYTIASDVLMPNGRLIQQPSTHLMGQKFSKAFDAKFKNKEGKENYLWTTAYGPAISRILASVISIHGDNKGLVLPFSISPVQVVIVPIYTKKNMEKILKYSNKIKNKLKSYKIHLDERESYSPGWKFNEWELKGVPLRIEMGEKEFRGKKLTLYTRNTGKKENISVKNLSDLKEYGKKFDKKLREKAGKFIKDSIVYCKNKEEIRIALKNKKIVKANFCSVGKEGEKCAEHIEKEINAEVRGTLASKKELPKGNCVIC</sequence>
<protein>
    <recommendedName>
        <fullName evidence="1">proline--tRNA ligase</fullName>
        <ecNumber evidence="1">6.1.1.15</ecNumber>
    </recommendedName>
</protein>
<dbReference type="InterPro" id="IPR002314">
    <property type="entry name" value="aa-tRNA-synt_IIb"/>
</dbReference>
<evidence type="ECO:0000256" key="3">
    <source>
        <dbReference type="ARBA" id="ARBA00022741"/>
    </source>
</evidence>
<proteinExistence type="predicted"/>
<evidence type="ECO:0000259" key="7">
    <source>
        <dbReference type="PROSITE" id="PS50862"/>
    </source>
</evidence>
<dbReference type="InterPro" id="IPR004499">
    <property type="entry name" value="Pro-tRNA-ligase_IIa_arc-type"/>
</dbReference>
<name>A0A0F8XZT1_9ZZZZ</name>
<feature type="non-terminal residue" evidence="8">
    <location>
        <position position="1"/>
    </location>
</feature>
<accession>A0A0F8XZT1</accession>
<evidence type="ECO:0000256" key="6">
    <source>
        <dbReference type="ARBA" id="ARBA00023146"/>
    </source>
</evidence>
<dbReference type="InterPro" id="IPR045864">
    <property type="entry name" value="aa-tRNA-synth_II/BPL/LPL"/>
</dbReference>
<dbReference type="PANTHER" id="PTHR43382">
    <property type="entry name" value="PROLYL-TRNA SYNTHETASE"/>
    <property type="match status" value="1"/>
</dbReference>
<dbReference type="SUPFAM" id="SSF52954">
    <property type="entry name" value="Class II aaRS ABD-related"/>
    <property type="match status" value="1"/>
</dbReference>
<dbReference type="InterPro" id="IPR004154">
    <property type="entry name" value="Anticodon-bd"/>
</dbReference>
<dbReference type="GO" id="GO:0005737">
    <property type="term" value="C:cytoplasm"/>
    <property type="evidence" value="ECO:0007669"/>
    <property type="project" value="InterPro"/>
</dbReference>
<organism evidence="8">
    <name type="scientific">marine sediment metagenome</name>
    <dbReference type="NCBI Taxonomy" id="412755"/>
    <lineage>
        <taxon>unclassified sequences</taxon>
        <taxon>metagenomes</taxon>
        <taxon>ecological metagenomes</taxon>
    </lineage>
</organism>
<evidence type="ECO:0000256" key="2">
    <source>
        <dbReference type="ARBA" id="ARBA00022598"/>
    </source>
</evidence>
<dbReference type="SUPFAM" id="SSF64586">
    <property type="entry name" value="C-terminal domain of ProRS"/>
    <property type="match status" value="1"/>
</dbReference>
<dbReference type="GO" id="GO:0004827">
    <property type="term" value="F:proline-tRNA ligase activity"/>
    <property type="evidence" value="ECO:0007669"/>
    <property type="project" value="UniProtKB-EC"/>
</dbReference>
<dbReference type="Gene3D" id="3.30.930.10">
    <property type="entry name" value="Bira Bifunctional Protein, Domain 2"/>
    <property type="match status" value="1"/>
</dbReference>
<dbReference type="Pfam" id="PF00587">
    <property type="entry name" value="tRNA-synt_2b"/>
    <property type="match status" value="1"/>
</dbReference>
<dbReference type="Pfam" id="PF03129">
    <property type="entry name" value="HGTP_anticodon"/>
    <property type="match status" value="1"/>
</dbReference>
<evidence type="ECO:0000256" key="5">
    <source>
        <dbReference type="ARBA" id="ARBA00022917"/>
    </source>
</evidence>
<evidence type="ECO:0000256" key="1">
    <source>
        <dbReference type="ARBA" id="ARBA00012831"/>
    </source>
</evidence>
<dbReference type="GO" id="GO:0006433">
    <property type="term" value="P:prolyl-tRNA aminoacylation"/>
    <property type="evidence" value="ECO:0007669"/>
    <property type="project" value="InterPro"/>
</dbReference>
<comment type="caution">
    <text evidence="8">The sequence shown here is derived from an EMBL/GenBank/DDBJ whole genome shotgun (WGS) entry which is preliminary data.</text>
</comment>
<evidence type="ECO:0000256" key="4">
    <source>
        <dbReference type="ARBA" id="ARBA00022840"/>
    </source>
</evidence>
<dbReference type="PROSITE" id="PS50862">
    <property type="entry name" value="AA_TRNA_LIGASE_II"/>
    <property type="match status" value="1"/>
</dbReference>
<evidence type="ECO:0000313" key="8">
    <source>
        <dbReference type="EMBL" id="KKK47479.1"/>
    </source>
</evidence>
<dbReference type="GO" id="GO:0017101">
    <property type="term" value="C:aminoacyl-tRNA synthetase multienzyme complex"/>
    <property type="evidence" value="ECO:0007669"/>
    <property type="project" value="TreeGrafter"/>
</dbReference>
<keyword evidence="3" id="KW-0547">Nucleotide-binding</keyword>